<dbReference type="EMBL" id="CYKH01000921">
    <property type="protein sequence ID" value="CUG65708.1"/>
    <property type="molecule type" value="Genomic_DNA"/>
</dbReference>
<dbReference type="PANTHER" id="PTHR11985:SF15">
    <property type="entry name" value="GLYCEROL-3-PHOSPHATE DEHYDROGENASE, MITOCHONDRIAL"/>
    <property type="match status" value="1"/>
</dbReference>
<keyword evidence="4" id="KW-0560">Oxidoreductase</keyword>
<gene>
    <name evidence="6" type="ORF">BSAL_82665</name>
</gene>
<dbReference type="AlphaFoldDB" id="A0A0S4IZE3"/>
<dbReference type="Gene3D" id="1.10.8.870">
    <property type="entry name" value="Alpha-glycerophosphate oxidase, cap domain"/>
    <property type="match status" value="1"/>
</dbReference>
<dbReference type="OrthoDB" id="264015at2759"/>
<keyword evidence="7" id="KW-1185">Reference proteome</keyword>
<evidence type="ECO:0000313" key="6">
    <source>
        <dbReference type="EMBL" id="CUG65708.1"/>
    </source>
</evidence>
<dbReference type="VEuPathDB" id="TriTrypDB:BSAL_82665"/>
<protein>
    <recommendedName>
        <fullName evidence="1">glycerol-3-phosphate dehydrogenase</fullName>
        <ecNumber evidence="1">1.1.5.3</ecNumber>
    </recommendedName>
</protein>
<dbReference type="OMA" id="ETTWRNV"/>
<evidence type="ECO:0000256" key="1">
    <source>
        <dbReference type="ARBA" id="ARBA00013029"/>
    </source>
</evidence>
<proteinExistence type="predicted"/>
<dbReference type="InterPro" id="IPR031656">
    <property type="entry name" value="DAO_C"/>
</dbReference>
<keyword evidence="3" id="KW-0274">FAD</keyword>
<feature type="domain" description="Alpha-glycerophosphate oxidase C-terminal" evidence="5">
    <location>
        <begin position="2"/>
        <end position="49"/>
    </location>
</feature>
<organism evidence="6 7">
    <name type="scientific">Bodo saltans</name>
    <name type="common">Flagellated protozoan</name>
    <dbReference type="NCBI Taxonomy" id="75058"/>
    <lineage>
        <taxon>Eukaryota</taxon>
        <taxon>Discoba</taxon>
        <taxon>Euglenozoa</taxon>
        <taxon>Kinetoplastea</taxon>
        <taxon>Metakinetoplastina</taxon>
        <taxon>Eubodonida</taxon>
        <taxon>Bodonidae</taxon>
        <taxon>Bodo</taxon>
    </lineage>
</organism>
<reference evidence="7" key="1">
    <citation type="submission" date="2015-09" db="EMBL/GenBank/DDBJ databases">
        <authorList>
            <consortium name="Pathogen Informatics"/>
        </authorList>
    </citation>
    <scope>NUCLEOTIDE SEQUENCE [LARGE SCALE GENOMIC DNA]</scope>
    <source>
        <strain evidence="7">Lake Konstanz</strain>
    </source>
</reference>
<dbReference type="InterPro" id="IPR038299">
    <property type="entry name" value="DAO_C_sf"/>
</dbReference>
<dbReference type="Pfam" id="PF16901">
    <property type="entry name" value="DAO_C"/>
    <property type="match status" value="1"/>
</dbReference>
<dbReference type="PANTHER" id="PTHR11985">
    <property type="entry name" value="GLYCEROL-3-PHOSPHATE DEHYDROGENASE"/>
    <property type="match status" value="1"/>
</dbReference>
<evidence type="ECO:0000259" key="5">
    <source>
        <dbReference type="Pfam" id="PF16901"/>
    </source>
</evidence>
<sequence length="66" mass="7470">MVREGYAQTVEDVIARRTQAAWMDPARTRLATPMIASLMAKELGWSATTTQRMIKEANTFLDRIVV</sequence>
<evidence type="ECO:0000256" key="2">
    <source>
        <dbReference type="ARBA" id="ARBA00022630"/>
    </source>
</evidence>
<evidence type="ECO:0000313" key="7">
    <source>
        <dbReference type="Proteomes" id="UP000051952"/>
    </source>
</evidence>
<keyword evidence="2" id="KW-0285">Flavoprotein</keyword>
<dbReference type="InterPro" id="IPR000447">
    <property type="entry name" value="G3P_DH_FAD-dep"/>
</dbReference>
<dbReference type="Proteomes" id="UP000051952">
    <property type="component" value="Unassembled WGS sequence"/>
</dbReference>
<accession>A0A0S4IZE3</accession>
<dbReference type="GO" id="GO:0004368">
    <property type="term" value="F:glycerol-3-phosphate dehydrogenase (quinone) activity"/>
    <property type="evidence" value="ECO:0007669"/>
    <property type="project" value="UniProtKB-EC"/>
</dbReference>
<name>A0A0S4IZE3_BODSA</name>
<evidence type="ECO:0000256" key="4">
    <source>
        <dbReference type="ARBA" id="ARBA00023002"/>
    </source>
</evidence>
<dbReference type="GO" id="GO:0006072">
    <property type="term" value="P:glycerol-3-phosphate metabolic process"/>
    <property type="evidence" value="ECO:0007669"/>
    <property type="project" value="InterPro"/>
</dbReference>
<evidence type="ECO:0000256" key="3">
    <source>
        <dbReference type="ARBA" id="ARBA00022827"/>
    </source>
</evidence>
<dbReference type="EC" id="1.1.5.3" evidence="1"/>